<feature type="region of interest" description="Disordered" evidence="1">
    <location>
        <begin position="124"/>
        <end position="148"/>
    </location>
</feature>
<feature type="transmembrane region" description="Helical" evidence="2">
    <location>
        <begin position="736"/>
        <end position="756"/>
    </location>
</feature>
<sequence>MDNDNKHVQLVELIILINQERDEGGKIRYGFFSNLRVRTLRYRHKGSMLFASIQMDSPELTNETAEKPPTRSHDIKPRLTIITKHLQNRTYKDVPEIALGQSSEEKLRGSEGWKKDLLKRNAKRDGSSLTETGLIHAQPGSPSIDGRRPLRFYDPDINGAKVTECWEPEIKNRIAMTLEPANDVVMYTVTKCTNGSGQSRVRSLLTSASLRLDFVFSGRCSRKDKEEKHNGSNDFTSRTNTRCNVTELLDRTSPVVKIPMRRHGPIGLLRRSTIKKKHEKKTRANIRIPELGFRFEIDSRKNEDENEERNSSSGSNGSKRIRRRRISLVPLKNVPNEITNKPENGRSQLLLAMLENQITTSSSTLFSLAFPTSSTKRFQVLNVSAALKCAVRMYYIGNAGVRVINERQRLKHVGLYNQTMRNKRYEKWNGVMHVLVFRDEADHHATTTTIIDAVASAAAATTGGAATAAAASYYYYYSRDVDTSKRDSSIGEESDEYVSEEGARCHIPRTRSNWNESKHLRRIKGTPYAVGLEKSATLKLDSICILPSFILFRIVCIHVSFDTYDFEQQQQTNKQTNNDDDDEDDDYYSHRLNNNILFSKSCMSLETPTKNRSNRNNSSPNGEKDKLTTIKSQLSLTEVYKKYLGTKDEPVERNRSGLRGKTGCKTEREKYGQSPGYSPATITKRNNIHVSMSLPAAKRSWKPPEVAEDDEKEVVVVPMAKPVVVMPLLVVSVSELVVVAVLVGVTVVMVVVLSLAKHFEAT</sequence>
<keyword evidence="2" id="KW-1133">Transmembrane helix</keyword>
<keyword evidence="4" id="KW-1185">Reference proteome</keyword>
<gene>
    <name evidence="3" type="ORF">V1478_002540</name>
</gene>
<keyword evidence="2" id="KW-0472">Membrane</keyword>
<dbReference type="AlphaFoldDB" id="A0ABD2BSW6"/>
<feature type="region of interest" description="Disordered" evidence="1">
    <location>
        <begin position="651"/>
        <end position="678"/>
    </location>
</feature>
<evidence type="ECO:0000313" key="4">
    <source>
        <dbReference type="Proteomes" id="UP001607302"/>
    </source>
</evidence>
<proteinExistence type="predicted"/>
<protein>
    <submittedName>
        <fullName evidence="3">Uncharacterized protein</fullName>
    </submittedName>
</protein>
<comment type="caution">
    <text evidence="3">The sequence shown here is derived from an EMBL/GenBank/DDBJ whole genome shotgun (WGS) entry which is preliminary data.</text>
</comment>
<dbReference type="EMBL" id="JAUDFV010000056">
    <property type="protein sequence ID" value="KAL2735856.1"/>
    <property type="molecule type" value="Genomic_DNA"/>
</dbReference>
<evidence type="ECO:0000313" key="3">
    <source>
        <dbReference type="EMBL" id="KAL2735856.1"/>
    </source>
</evidence>
<evidence type="ECO:0000256" key="1">
    <source>
        <dbReference type="SAM" id="MobiDB-lite"/>
    </source>
</evidence>
<feature type="region of interest" description="Disordered" evidence="1">
    <location>
        <begin position="301"/>
        <end position="326"/>
    </location>
</feature>
<organism evidence="3 4">
    <name type="scientific">Vespula squamosa</name>
    <name type="common">Southern yellow jacket</name>
    <name type="synonym">Wasp</name>
    <dbReference type="NCBI Taxonomy" id="30214"/>
    <lineage>
        <taxon>Eukaryota</taxon>
        <taxon>Metazoa</taxon>
        <taxon>Ecdysozoa</taxon>
        <taxon>Arthropoda</taxon>
        <taxon>Hexapoda</taxon>
        <taxon>Insecta</taxon>
        <taxon>Pterygota</taxon>
        <taxon>Neoptera</taxon>
        <taxon>Endopterygota</taxon>
        <taxon>Hymenoptera</taxon>
        <taxon>Apocrita</taxon>
        <taxon>Aculeata</taxon>
        <taxon>Vespoidea</taxon>
        <taxon>Vespidae</taxon>
        <taxon>Vespinae</taxon>
        <taxon>Vespula</taxon>
    </lineage>
</organism>
<feature type="region of interest" description="Disordered" evidence="1">
    <location>
        <begin position="606"/>
        <end position="628"/>
    </location>
</feature>
<keyword evidence="2" id="KW-0812">Transmembrane</keyword>
<accession>A0ABD2BSW6</accession>
<dbReference type="Proteomes" id="UP001607302">
    <property type="component" value="Unassembled WGS sequence"/>
</dbReference>
<name>A0ABD2BSW6_VESSQ</name>
<evidence type="ECO:0000256" key="2">
    <source>
        <dbReference type="SAM" id="Phobius"/>
    </source>
</evidence>
<reference evidence="3 4" key="1">
    <citation type="journal article" date="2024" name="Ann. Entomol. Soc. Am.">
        <title>Genomic analyses of the southern and eastern yellowjacket wasps (Hymenoptera: Vespidae) reveal evolutionary signatures of social life.</title>
        <authorList>
            <person name="Catto M.A."/>
            <person name="Caine P.B."/>
            <person name="Orr S.E."/>
            <person name="Hunt B.G."/>
            <person name="Goodisman M.A.D."/>
        </authorList>
    </citation>
    <scope>NUCLEOTIDE SEQUENCE [LARGE SCALE GENOMIC DNA]</scope>
    <source>
        <strain evidence="3">233</strain>
        <tissue evidence="3">Head and thorax</tissue>
    </source>
</reference>